<evidence type="ECO:0000256" key="1">
    <source>
        <dbReference type="SAM" id="MobiDB-lite"/>
    </source>
</evidence>
<accession>T1DSE5</accession>
<comment type="caution">
    <text evidence="2">The sequence shown here is derived from an EMBL/GenBank/DDBJ whole genome shotgun (WGS) entry which is preliminary data.</text>
</comment>
<reference evidence="3" key="1">
    <citation type="journal article" date="2013" name="Genome">
        <title>Draft Genome Sequences of Porphyromonas crevioricanis JCM 15906T and Porphyromonas cansulci JCM 13913T Isolated from a Canine Oral Cavity.</title>
        <authorList>
            <person name="Sakamoto M."/>
            <person name="Tanaka N."/>
            <person name="Shiwa Y."/>
            <person name="Yoshikawa H."/>
            <person name="Ohkuma M."/>
        </authorList>
    </citation>
    <scope>NUCLEOTIDE SEQUENCE [LARGE SCALE GENOMIC DNA]</scope>
    <source>
        <strain evidence="3">JCM 15906</strain>
    </source>
</reference>
<dbReference type="Proteomes" id="UP000018031">
    <property type="component" value="Unassembled WGS sequence"/>
</dbReference>
<sequence length="51" mass="5849">MPLQTRKAVEPDNIYYNGRTKGRADKSTAPQKYKLKETRGQRIKAINGVEQ</sequence>
<dbReference type="EMBL" id="BAOU01000021">
    <property type="protein sequence ID" value="GAD05229.1"/>
    <property type="molecule type" value="Genomic_DNA"/>
</dbReference>
<protein>
    <submittedName>
        <fullName evidence="2">Uncharacterized protein</fullName>
    </submittedName>
</protein>
<gene>
    <name evidence="2" type="ORF">PORCRE_929</name>
</gene>
<organism evidence="2 3">
    <name type="scientific">Porphyromonas crevioricanis JCM 15906</name>
    <dbReference type="NCBI Taxonomy" id="1305617"/>
    <lineage>
        <taxon>Bacteria</taxon>
        <taxon>Pseudomonadati</taxon>
        <taxon>Bacteroidota</taxon>
        <taxon>Bacteroidia</taxon>
        <taxon>Bacteroidales</taxon>
        <taxon>Porphyromonadaceae</taxon>
        <taxon>Porphyromonas</taxon>
    </lineage>
</organism>
<reference evidence="2 3" key="2">
    <citation type="journal article" date="2013" name="Genome Announc.">
        <title>Draft Genome Sequences of Porphyromonas crevioricanis JCM 15906T and Porphyromonas cansulci JCM 13913T Isolated from a Canine Oral Cavity.</title>
        <authorList>
            <person name="Sakamoto M."/>
            <person name="Tanaka N."/>
            <person name="Shiwa Y."/>
            <person name="Yoshikawa H."/>
            <person name="Ohkuma M."/>
        </authorList>
    </citation>
    <scope>NUCLEOTIDE SEQUENCE [LARGE SCALE GENOMIC DNA]</scope>
    <source>
        <strain evidence="2 3">JCM 15906</strain>
    </source>
</reference>
<dbReference type="AlphaFoldDB" id="T1DSE5"/>
<proteinExistence type="predicted"/>
<evidence type="ECO:0000313" key="3">
    <source>
        <dbReference type="Proteomes" id="UP000018031"/>
    </source>
</evidence>
<evidence type="ECO:0000313" key="2">
    <source>
        <dbReference type="EMBL" id="GAD05229.1"/>
    </source>
</evidence>
<name>T1DSE5_9PORP</name>
<feature type="region of interest" description="Disordered" evidence="1">
    <location>
        <begin position="1"/>
        <end position="31"/>
    </location>
</feature>